<dbReference type="AlphaFoldDB" id="A0A1G9MEZ5"/>
<evidence type="ECO:0000256" key="1">
    <source>
        <dbReference type="ARBA" id="ARBA00022729"/>
    </source>
</evidence>
<dbReference type="SUPFAM" id="SSF51445">
    <property type="entry name" value="(Trans)glycosidases"/>
    <property type="match status" value="1"/>
</dbReference>
<sequence length="369" mass="43282">MSLCDYKELRGVWITTVYGIDWPKTTNDPKAQQKEFIEILDTLQDLNFNTVFVQIRPESDAFYNSYINPWSKYITGEQGKKPSYDPLKFMIRETHKRGMDFHAWLNPYRVTNKGTDLDKLYKLHPAKLNPEWLIEYDDALFYDPENPEVIRYIATTVFEIVKNYYVDGIHFDDYFYPYNYPLPKGEDKEGEIANNRREAVNDMIRLVYKAIKSTRECMQFGVSPFGVWKNKSTDPSGSDTNNLESYYDIYVDSVKWIDEKIIDYIAPQIYWTIGNKSSSYEASIKWWSDRVKNSGVDLYIGQNISNVEIAKEIDKQIEINRKYCEVEGSIFFSMKDIEENTGNVIESFKKLYSCEADIPYDGCTYGDNK</sequence>
<dbReference type="Proteomes" id="UP000199068">
    <property type="component" value="Unassembled WGS sequence"/>
</dbReference>
<evidence type="ECO:0000313" key="4">
    <source>
        <dbReference type="Proteomes" id="UP000199068"/>
    </source>
</evidence>
<keyword evidence="3" id="KW-0449">Lipoprotein</keyword>
<dbReference type="InterPro" id="IPR017853">
    <property type="entry name" value="GH"/>
</dbReference>
<dbReference type="RefSeq" id="WP_170139122.1">
    <property type="nucleotide sequence ID" value="NZ_FNGW01000003.1"/>
</dbReference>
<protein>
    <submittedName>
        <fullName evidence="3">Uncharacterized lipoprotein YddW, UPF0748 family</fullName>
    </submittedName>
</protein>
<organism evidence="3 4">
    <name type="scientific">Romboutsia lituseburensis DSM 797</name>
    <dbReference type="NCBI Taxonomy" id="1121325"/>
    <lineage>
        <taxon>Bacteria</taxon>
        <taxon>Bacillati</taxon>
        <taxon>Bacillota</taxon>
        <taxon>Clostridia</taxon>
        <taxon>Peptostreptococcales</taxon>
        <taxon>Peptostreptococcaceae</taxon>
        <taxon>Romboutsia</taxon>
    </lineage>
</organism>
<keyword evidence="4" id="KW-1185">Reference proteome</keyword>
<evidence type="ECO:0000259" key="2">
    <source>
        <dbReference type="Pfam" id="PF02638"/>
    </source>
</evidence>
<feature type="domain" description="Glycosyl hydrolase-like 10" evidence="2">
    <location>
        <begin position="8"/>
        <end position="316"/>
    </location>
</feature>
<dbReference type="Gene3D" id="3.20.20.80">
    <property type="entry name" value="Glycosidases"/>
    <property type="match status" value="1"/>
</dbReference>
<dbReference type="PANTHER" id="PTHR43405">
    <property type="entry name" value="GLYCOSYL HYDROLASE DIGH"/>
    <property type="match status" value="1"/>
</dbReference>
<accession>A0A1G9MEZ5</accession>
<proteinExistence type="predicted"/>
<dbReference type="Pfam" id="PF02638">
    <property type="entry name" value="GHL10"/>
    <property type="match status" value="1"/>
</dbReference>
<dbReference type="InterPro" id="IPR052177">
    <property type="entry name" value="Divisome_Glycosyl_Hydrolase"/>
</dbReference>
<dbReference type="EMBL" id="FNGW01000003">
    <property type="protein sequence ID" value="SDL72769.1"/>
    <property type="molecule type" value="Genomic_DNA"/>
</dbReference>
<name>A0A1G9MEZ5_9FIRM</name>
<dbReference type="InterPro" id="IPR003790">
    <property type="entry name" value="GHL10"/>
</dbReference>
<gene>
    <name evidence="3" type="ORF">SAMN04515677_103197</name>
</gene>
<reference evidence="3 4" key="1">
    <citation type="submission" date="2016-10" db="EMBL/GenBank/DDBJ databases">
        <authorList>
            <person name="de Groot N.N."/>
        </authorList>
    </citation>
    <scope>NUCLEOTIDE SEQUENCE [LARGE SCALE GENOMIC DNA]</scope>
    <source>
        <strain evidence="3 4">DSM 797</strain>
    </source>
</reference>
<dbReference type="PANTHER" id="PTHR43405:SF1">
    <property type="entry name" value="GLYCOSYL HYDROLASE DIGH"/>
    <property type="match status" value="1"/>
</dbReference>
<evidence type="ECO:0000313" key="3">
    <source>
        <dbReference type="EMBL" id="SDL72769.1"/>
    </source>
</evidence>
<keyword evidence="1" id="KW-0732">Signal</keyword>